<protein>
    <submittedName>
        <fullName evidence="1">Uncharacterized protein</fullName>
    </submittedName>
</protein>
<keyword evidence="2" id="KW-1185">Reference proteome</keyword>
<evidence type="ECO:0000313" key="1">
    <source>
        <dbReference type="EMBL" id="KAJ8107897.1"/>
    </source>
</evidence>
<sequence>MAEAQEQPQAQPQPEPASAAAEEPAHALPPVPSKSWPELPSQHSSQAALGQANPREAQTWAPTPPEADTNASQQQERIRQSPNPQAPDAARGPEIATTQEPEKEPAAQEKGLEDQGYQLQQDHVSDAPFPTSTSTATSTSASASTSISTSISTSTSTSTPPTSSSALVTEKTTVATDHPKASTTTTPPTTSTQPGAIAQDRQTTQDGQQEKNGAATPSPETMSHNPPHIPGTRQPLPYSTPSAYTAGGMSNAHYGYANTAPPTHDPYRTSPHTAANNAMPLPSMRTFDPVQQQSQQQQHMAMAMPVSPVPSVPGQPPLPYYGQQVPIGHPYASLPPDAIGQRYALPPSGPGAVMTAGRHKKCDELHPTCKNCQKSKRECLGYDPIFKNQQQQQPSQAHQSQQAPQPHHATSNIHSAQNSATPTSASSTSSIPHSAPSAPASTPLTPSTTAAYTTVASGIPSTAVPPLSTYSPALASIGNSSVPNIKSESHSYHTMDHSLDTVLTPSIRKMKVQELVAIGNTVPPAIDAPLSQEKVLEVQDLYEQVYAPGLEKFFETEWYLKPHGSNALASSPRVQELLAAFLESLASTTTSDVAGMAYSANLEFRVVWELATLVYSTEYKVNLSHGLPATNDGNEARNRTAVFETLLSGDFLDHNPLRAPLETADNAHYHRNRELRFWYNLAEFLLIRDQPNLDVTPRRDVILAQLRDLLDGRENRDVLYSLTVIRALTHKFPPDFESTLPPHLDESDPKSKLAVARKFIQDEARVTGGTTNVVRRFSELGVRAFIAPAYNITR</sequence>
<organism evidence="1 2">
    <name type="scientific">Nemania bipapillata</name>
    <dbReference type="NCBI Taxonomy" id="110536"/>
    <lineage>
        <taxon>Eukaryota</taxon>
        <taxon>Fungi</taxon>
        <taxon>Dikarya</taxon>
        <taxon>Ascomycota</taxon>
        <taxon>Pezizomycotina</taxon>
        <taxon>Sordariomycetes</taxon>
        <taxon>Xylariomycetidae</taxon>
        <taxon>Xylariales</taxon>
        <taxon>Xylariaceae</taxon>
        <taxon>Nemania</taxon>
    </lineage>
</organism>
<proteinExistence type="predicted"/>
<name>A0ACC2HXT6_9PEZI</name>
<gene>
    <name evidence="1" type="ORF">ONZ43_g6588</name>
</gene>
<reference evidence="1" key="1">
    <citation type="submission" date="2022-11" db="EMBL/GenBank/DDBJ databases">
        <title>Genome Sequence of Nemania bipapillata.</title>
        <authorList>
            <person name="Buettner E."/>
        </authorList>
    </citation>
    <scope>NUCLEOTIDE SEQUENCE</scope>
    <source>
        <strain evidence="1">CP14</strain>
    </source>
</reference>
<dbReference type="Proteomes" id="UP001153334">
    <property type="component" value="Unassembled WGS sequence"/>
</dbReference>
<evidence type="ECO:0000313" key="2">
    <source>
        <dbReference type="Proteomes" id="UP001153334"/>
    </source>
</evidence>
<comment type="caution">
    <text evidence="1">The sequence shown here is derived from an EMBL/GenBank/DDBJ whole genome shotgun (WGS) entry which is preliminary data.</text>
</comment>
<accession>A0ACC2HXT6</accession>
<dbReference type="EMBL" id="JAPESX010002414">
    <property type="protein sequence ID" value="KAJ8107897.1"/>
    <property type="molecule type" value="Genomic_DNA"/>
</dbReference>